<proteinExistence type="predicted"/>
<geneLocation type="plasmid" evidence="1 2">
    <name>pFSYMDG01</name>
</geneLocation>
<accession>F8B6R4</accession>
<dbReference type="AlphaFoldDB" id="F8B6R4"/>
<evidence type="ECO:0000313" key="1">
    <source>
        <dbReference type="EMBL" id="AEH11797.1"/>
    </source>
</evidence>
<dbReference type="HOGENOM" id="CLU_1553049_0_0_11"/>
<evidence type="ECO:0000313" key="2">
    <source>
        <dbReference type="Proteomes" id="UP000001549"/>
    </source>
</evidence>
<dbReference type="EMBL" id="CP002802">
    <property type="protein sequence ID" value="AEH11797.1"/>
    <property type="molecule type" value="Genomic_DNA"/>
</dbReference>
<dbReference type="Proteomes" id="UP000001549">
    <property type="component" value="Plasmid pFSYMDG01"/>
</dbReference>
<keyword evidence="2" id="KW-1185">Reference proteome</keyword>
<reference evidence="1 2" key="1">
    <citation type="submission" date="2011-05" db="EMBL/GenBank/DDBJ databases">
        <title>Complete sequence of plasmid 1 of Frankia symbiont of Datisca glomerata.</title>
        <authorList>
            <consortium name="US DOE Joint Genome Institute"/>
            <person name="Lucas S."/>
            <person name="Han J."/>
            <person name="Lapidus A."/>
            <person name="Cheng J.-F."/>
            <person name="Goodwin L."/>
            <person name="Pitluck S."/>
            <person name="Peters L."/>
            <person name="Mikhailova N."/>
            <person name="Chertkov O."/>
            <person name="Teshima H."/>
            <person name="Han C."/>
            <person name="Tapia R."/>
            <person name="Land M."/>
            <person name="Hauser L."/>
            <person name="Kyrpides N."/>
            <person name="Ivanova N."/>
            <person name="Pagani I."/>
            <person name="Berry A."/>
            <person name="Pawlowski K."/>
            <person name="Persson T."/>
            <person name="Vanden Heuvel B."/>
            <person name="Benson D."/>
            <person name="Woyke T."/>
        </authorList>
    </citation>
    <scope>NUCLEOTIDE SEQUENCE [LARGE SCALE GENOMIC DNA]</scope>
    <source>
        <strain evidence="2">4085684</strain>
        <plasmid evidence="1 2">pFSYMDG01</plasmid>
    </source>
</reference>
<dbReference type="RefSeq" id="WP_013878171.1">
    <property type="nucleotide sequence ID" value="NC_015664.1"/>
</dbReference>
<gene>
    <name evidence="1" type="ordered locus">FsymDg_4550</name>
</gene>
<protein>
    <submittedName>
        <fullName evidence="1">Uncharacterized protein</fullName>
    </submittedName>
</protein>
<keyword evidence="1" id="KW-0614">Plasmid</keyword>
<organism evidence="1 2">
    <name type="scientific">Candidatus Protofrankia datiscae</name>
    <dbReference type="NCBI Taxonomy" id="2716812"/>
    <lineage>
        <taxon>Bacteria</taxon>
        <taxon>Bacillati</taxon>
        <taxon>Actinomycetota</taxon>
        <taxon>Actinomycetes</taxon>
        <taxon>Frankiales</taxon>
        <taxon>Frankiaceae</taxon>
        <taxon>Protofrankia</taxon>
    </lineage>
</organism>
<name>F8B6R4_9ACTN</name>
<sequence>MTPEEEMQKFADSFDWRDGFRSLVEEGKSNREIVEALDLTNGGAIKRASAMRTAQRYRKLVTGGSGQTRGGRKGPQDTRVLEALKRRAAADKLRKPMVIGWKAAVNVKSNSKGAGTRGQDLAPFGGANAAADALERGDYGEAGGAFSRALMQQYGAESFLEVKSFERLDLQY</sequence>
<dbReference type="KEGG" id="fsy:FsymDg_4550"/>